<evidence type="ECO:0000256" key="1">
    <source>
        <dbReference type="ARBA" id="ARBA00022536"/>
    </source>
</evidence>
<dbReference type="InterPro" id="IPR024731">
    <property type="entry name" value="NELL2-like_EGF"/>
</dbReference>
<evidence type="ECO:0000256" key="3">
    <source>
        <dbReference type="ARBA" id="ARBA00022737"/>
    </source>
</evidence>
<name>A0ABN8Q3W1_9CNID</name>
<evidence type="ECO:0000313" key="9">
    <source>
        <dbReference type="EMBL" id="CAH3156138.1"/>
    </source>
</evidence>
<dbReference type="EMBL" id="CALNXK010000103">
    <property type="protein sequence ID" value="CAH3156138.1"/>
    <property type="molecule type" value="Genomic_DNA"/>
</dbReference>
<dbReference type="CDD" id="cd00054">
    <property type="entry name" value="EGF_CA"/>
    <property type="match status" value="4"/>
</dbReference>
<comment type="caution">
    <text evidence="9">The sequence shown here is derived from an EMBL/GenBank/DDBJ whole genome shotgun (WGS) entry which is preliminary data.</text>
</comment>
<proteinExistence type="predicted"/>
<dbReference type="InterPro" id="IPR018097">
    <property type="entry name" value="EGF_Ca-bd_CS"/>
</dbReference>
<keyword evidence="10" id="KW-1185">Reference proteome</keyword>
<dbReference type="SMART" id="SM00179">
    <property type="entry name" value="EGF_CA"/>
    <property type="match status" value="5"/>
</dbReference>
<dbReference type="PROSITE" id="PS00010">
    <property type="entry name" value="ASX_HYDROXYL"/>
    <property type="match status" value="5"/>
</dbReference>
<dbReference type="PROSITE" id="PS50026">
    <property type="entry name" value="EGF_3"/>
    <property type="match status" value="5"/>
</dbReference>
<evidence type="ECO:0000256" key="5">
    <source>
        <dbReference type="PROSITE-ProRule" id="PRU00076"/>
    </source>
</evidence>
<dbReference type="InterPro" id="IPR000152">
    <property type="entry name" value="EGF-type_Asp/Asn_hydroxyl_site"/>
</dbReference>
<dbReference type="InterPro" id="IPR006571">
    <property type="entry name" value="TLDc_dom"/>
</dbReference>
<keyword evidence="2 6" id="KW-0732">Signal</keyword>
<evidence type="ECO:0000259" key="8">
    <source>
        <dbReference type="PROSITE" id="PS51886"/>
    </source>
</evidence>
<dbReference type="InterPro" id="IPR000742">
    <property type="entry name" value="EGF"/>
</dbReference>
<dbReference type="PROSITE" id="PS01186">
    <property type="entry name" value="EGF_2"/>
    <property type="match status" value="4"/>
</dbReference>
<dbReference type="Proteomes" id="UP001159405">
    <property type="component" value="Unassembled WGS sequence"/>
</dbReference>
<feature type="signal peptide" evidence="6">
    <location>
        <begin position="1"/>
        <end position="22"/>
    </location>
</feature>
<dbReference type="Pfam" id="PF07534">
    <property type="entry name" value="TLD"/>
    <property type="match status" value="1"/>
</dbReference>
<keyword evidence="1 5" id="KW-0245">EGF-like domain</keyword>
<protein>
    <submittedName>
        <fullName evidence="9">Uncharacterized protein</fullName>
    </submittedName>
</protein>
<organism evidence="9 10">
    <name type="scientific">Porites lobata</name>
    <dbReference type="NCBI Taxonomy" id="104759"/>
    <lineage>
        <taxon>Eukaryota</taxon>
        <taxon>Metazoa</taxon>
        <taxon>Cnidaria</taxon>
        <taxon>Anthozoa</taxon>
        <taxon>Hexacorallia</taxon>
        <taxon>Scleractinia</taxon>
        <taxon>Fungiina</taxon>
        <taxon>Poritidae</taxon>
        <taxon>Porites</taxon>
    </lineage>
</organism>
<comment type="caution">
    <text evidence="5">Lacks conserved residue(s) required for the propagation of feature annotation.</text>
</comment>
<accession>A0ABN8Q3W1</accession>
<dbReference type="InterPro" id="IPR052235">
    <property type="entry name" value="Nephronectin_domain"/>
</dbReference>
<keyword evidence="4" id="KW-1015">Disulfide bond</keyword>
<evidence type="ECO:0000256" key="2">
    <source>
        <dbReference type="ARBA" id="ARBA00022729"/>
    </source>
</evidence>
<feature type="domain" description="EGF-like" evidence="7">
    <location>
        <begin position="64"/>
        <end position="103"/>
    </location>
</feature>
<dbReference type="SUPFAM" id="SSF57184">
    <property type="entry name" value="Growth factor receptor domain"/>
    <property type="match status" value="2"/>
</dbReference>
<evidence type="ECO:0000259" key="7">
    <source>
        <dbReference type="PROSITE" id="PS50026"/>
    </source>
</evidence>
<feature type="chain" id="PRO_5046889178" evidence="6">
    <location>
        <begin position="23"/>
        <end position="452"/>
    </location>
</feature>
<feature type="domain" description="TLDc" evidence="8">
    <location>
        <begin position="276"/>
        <end position="449"/>
    </location>
</feature>
<dbReference type="PROSITE" id="PS51886">
    <property type="entry name" value="TLDC"/>
    <property type="match status" value="1"/>
</dbReference>
<keyword evidence="3" id="KW-0677">Repeat</keyword>
<evidence type="ECO:0000256" key="4">
    <source>
        <dbReference type="ARBA" id="ARBA00023157"/>
    </source>
</evidence>
<feature type="domain" description="EGF-like" evidence="7">
    <location>
        <begin position="104"/>
        <end position="146"/>
    </location>
</feature>
<feature type="domain" description="EGF-like" evidence="7">
    <location>
        <begin position="229"/>
        <end position="270"/>
    </location>
</feature>
<dbReference type="InterPro" id="IPR001881">
    <property type="entry name" value="EGF-like_Ca-bd_dom"/>
</dbReference>
<evidence type="ECO:0000313" key="10">
    <source>
        <dbReference type="Proteomes" id="UP001159405"/>
    </source>
</evidence>
<dbReference type="Pfam" id="PF07645">
    <property type="entry name" value="EGF_CA"/>
    <property type="match status" value="2"/>
</dbReference>
<dbReference type="InterPro" id="IPR009030">
    <property type="entry name" value="Growth_fac_rcpt_cys_sf"/>
</dbReference>
<feature type="domain" description="EGF-like" evidence="7">
    <location>
        <begin position="188"/>
        <end position="228"/>
    </location>
</feature>
<dbReference type="PROSITE" id="PS01187">
    <property type="entry name" value="EGF_CA"/>
    <property type="match status" value="2"/>
</dbReference>
<reference evidence="9 10" key="1">
    <citation type="submission" date="2022-05" db="EMBL/GenBank/DDBJ databases">
        <authorList>
            <consortium name="Genoscope - CEA"/>
            <person name="William W."/>
        </authorList>
    </citation>
    <scope>NUCLEOTIDE SEQUENCE [LARGE SCALE GENOMIC DNA]</scope>
</reference>
<feature type="domain" description="EGF-like" evidence="7">
    <location>
        <begin position="147"/>
        <end position="187"/>
    </location>
</feature>
<dbReference type="Pfam" id="PF12947">
    <property type="entry name" value="EGF_3"/>
    <property type="match status" value="3"/>
</dbReference>
<dbReference type="Gene3D" id="2.10.25.10">
    <property type="entry name" value="Laminin"/>
    <property type="match status" value="5"/>
</dbReference>
<dbReference type="SMART" id="SM00181">
    <property type="entry name" value="EGF"/>
    <property type="match status" value="5"/>
</dbReference>
<dbReference type="PANTHER" id="PTHR24050:SF28">
    <property type="entry name" value="UROMODULIN-LIKE"/>
    <property type="match status" value="1"/>
</dbReference>
<dbReference type="InterPro" id="IPR049883">
    <property type="entry name" value="NOTCH1_EGF-like"/>
</dbReference>
<dbReference type="PANTHER" id="PTHR24050">
    <property type="entry name" value="PA14 DOMAIN-CONTAINING PROTEIN"/>
    <property type="match status" value="1"/>
</dbReference>
<sequence length="452" mass="50164">MAGTKTLIITFVIMFPVAMITQEDVNHGVCPVPMNKEEEEFIKERERNRELMEEIAREIEMTCLDECKAGLHNCHDNAYCTNTKRSFTCTCKTGYTGDGVNCADINECNTGKDNCDVTSSVCYNTIGSFGCACKEGYSENGEDKCTDINECETGKHNCHANANCKNTTGSFECTCKLGYSGDGVNCTEVNECLTGEHNCDANADCNNTEGSFECTCKPGYSGNGVNCTDANECATGKHNCNSSSVCHNTKGSFLCICREPGYFWNGFNCTAFMDSNILKTNSSYLYHLGKFLQPVVGYNSHWLLCWRATWHGWDVDKQFHRRCDGKRDTVTIIKKGKYVFGGYTDIPWESSGSWNFTRKAFIFSISNKEELDPFVCEVRKPDRAISRAPLWGPCFGIDIGIVTNATSNNDSYAGLGEDYPAPAAVQDNQTILAGTYRFSPDEVEVFYLDPTQ</sequence>
<gene>
    <name evidence="9" type="ORF">PLOB_00001697</name>
</gene>
<evidence type="ECO:0000256" key="6">
    <source>
        <dbReference type="SAM" id="SignalP"/>
    </source>
</evidence>